<dbReference type="SMART" id="SM00387">
    <property type="entry name" value="HATPase_c"/>
    <property type="match status" value="1"/>
</dbReference>
<evidence type="ECO:0000256" key="7">
    <source>
        <dbReference type="ARBA" id="ARBA00022840"/>
    </source>
</evidence>
<keyword evidence="10" id="KW-1133">Transmembrane helix</keyword>
<dbReference type="Gene3D" id="3.30.565.10">
    <property type="entry name" value="Histidine kinase-like ATPase, C-terminal domain"/>
    <property type="match status" value="1"/>
</dbReference>
<organism evidence="12 13">
    <name type="scientific">Microbispora hainanensis</name>
    <dbReference type="NCBI Taxonomy" id="568844"/>
    <lineage>
        <taxon>Bacteria</taxon>
        <taxon>Bacillati</taxon>
        <taxon>Actinomycetota</taxon>
        <taxon>Actinomycetes</taxon>
        <taxon>Streptosporangiales</taxon>
        <taxon>Streptosporangiaceae</taxon>
        <taxon>Microbispora</taxon>
    </lineage>
</organism>
<feature type="domain" description="Histidine kinase/HSP90-like ATPase" evidence="11">
    <location>
        <begin position="379"/>
        <end position="473"/>
    </location>
</feature>
<evidence type="ECO:0000256" key="3">
    <source>
        <dbReference type="ARBA" id="ARBA00022553"/>
    </source>
</evidence>
<dbReference type="RefSeq" id="WP_328710837.1">
    <property type="nucleotide sequence ID" value="NZ_CP108085.1"/>
</dbReference>
<keyword evidence="10" id="KW-0472">Membrane</keyword>
<evidence type="ECO:0000256" key="5">
    <source>
        <dbReference type="ARBA" id="ARBA00022741"/>
    </source>
</evidence>
<evidence type="ECO:0000313" key="12">
    <source>
        <dbReference type="EMBL" id="WUP79016.1"/>
    </source>
</evidence>
<evidence type="ECO:0000256" key="2">
    <source>
        <dbReference type="ARBA" id="ARBA00012438"/>
    </source>
</evidence>
<dbReference type="PANTHER" id="PTHR24421">
    <property type="entry name" value="NITRATE/NITRITE SENSOR PROTEIN NARX-RELATED"/>
    <property type="match status" value="1"/>
</dbReference>
<dbReference type="InterPro" id="IPR055558">
    <property type="entry name" value="DUF7134"/>
</dbReference>
<feature type="transmembrane region" description="Helical" evidence="10">
    <location>
        <begin position="97"/>
        <end position="116"/>
    </location>
</feature>
<evidence type="ECO:0000256" key="6">
    <source>
        <dbReference type="ARBA" id="ARBA00022777"/>
    </source>
</evidence>
<dbReference type="InterPro" id="IPR003594">
    <property type="entry name" value="HATPase_dom"/>
</dbReference>
<keyword evidence="7" id="KW-0067">ATP-binding</keyword>
<dbReference type="EC" id="2.7.13.3" evidence="2"/>
<evidence type="ECO:0000259" key="11">
    <source>
        <dbReference type="SMART" id="SM00387"/>
    </source>
</evidence>
<dbReference type="GO" id="GO:0016301">
    <property type="term" value="F:kinase activity"/>
    <property type="evidence" value="ECO:0007669"/>
    <property type="project" value="UniProtKB-KW"/>
</dbReference>
<evidence type="ECO:0000256" key="8">
    <source>
        <dbReference type="ARBA" id="ARBA00023012"/>
    </source>
</evidence>
<sequence>MDGDRGRQASSSPRKSQPPVIVDMPAPPEPRALAEPALPKDPALPKNPGRADEPAASKGSVLSDGPALPEEPEGSDEPAVSDDGAEAGRRPLPRFHLSDAVLGVVVAVALAGGTLLPGSPNGPAQLGVVGYLLLMVGSAALAVRRAMPVTALVVSAACMLVYALRVQPETATAFPLLITVFSAAAAGRRVWAVAGSAVYLTGVLLVQLSDLGGGTPREVVDRVGLLVGWFVAANVAGVVSRQRQAYLRQAEQRAVEAERTREEVALRRAGEERLRIARELHDSLTHSISIIKVQAGVAVHLARKRGDEVPPALLAIQDASADAMRELRATLEVLREPGPDDAPGAARADRIGELVERARSAGVPATLSISGTPRALPPEVDLTAYRIVQEALTNVARHAGPASASVQVRYLPGALVVRVEDDGRGTATPNESSHVGVGLTGMRERVSALGGRLHTGPGADGGFTVHAELPLPVREGAA</sequence>
<evidence type="ECO:0000256" key="9">
    <source>
        <dbReference type="SAM" id="MobiDB-lite"/>
    </source>
</evidence>
<dbReference type="EMBL" id="CP108085">
    <property type="protein sequence ID" value="WUP79016.1"/>
    <property type="molecule type" value="Genomic_DNA"/>
</dbReference>
<evidence type="ECO:0000256" key="10">
    <source>
        <dbReference type="SAM" id="Phobius"/>
    </source>
</evidence>
<dbReference type="InterPro" id="IPR036890">
    <property type="entry name" value="HATPase_C_sf"/>
</dbReference>
<comment type="catalytic activity">
    <reaction evidence="1">
        <text>ATP + protein L-histidine = ADP + protein N-phospho-L-histidine.</text>
        <dbReference type="EC" id="2.7.13.3"/>
    </reaction>
</comment>
<dbReference type="Gene3D" id="1.20.5.1930">
    <property type="match status" value="1"/>
</dbReference>
<dbReference type="InterPro" id="IPR050482">
    <property type="entry name" value="Sensor_HK_TwoCompSys"/>
</dbReference>
<keyword evidence="6 12" id="KW-0418">Kinase</keyword>
<evidence type="ECO:0000256" key="1">
    <source>
        <dbReference type="ARBA" id="ARBA00000085"/>
    </source>
</evidence>
<dbReference type="Pfam" id="PF02518">
    <property type="entry name" value="HATPase_c"/>
    <property type="match status" value="1"/>
</dbReference>
<dbReference type="PANTHER" id="PTHR24421:SF10">
    <property type="entry name" value="NITRATE_NITRITE SENSOR PROTEIN NARQ"/>
    <property type="match status" value="1"/>
</dbReference>
<protein>
    <recommendedName>
        <fullName evidence="2">histidine kinase</fullName>
        <ecNumber evidence="2">2.7.13.3</ecNumber>
    </recommendedName>
</protein>
<feature type="transmembrane region" description="Helical" evidence="10">
    <location>
        <begin position="122"/>
        <end position="141"/>
    </location>
</feature>
<dbReference type="Proteomes" id="UP001432011">
    <property type="component" value="Chromosome"/>
</dbReference>
<keyword evidence="4" id="KW-0808">Transferase</keyword>
<dbReference type="CDD" id="cd16917">
    <property type="entry name" value="HATPase_UhpB-NarQ-NarX-like"/>
    <property type="match status" value="1"/>
</dbReference>
<reference evidence="12" key="1">
    <citation type="submission" date="2022-10" db="EMBL/GenBank/DDBJ databases">
        <title>The complete genomes of actinobacterial strains from the NBC collection.</title>
        <authorList>
            <person name="Joergensen T.S."/>
            <person name="Alvarez Arevalo M."/>
            <person name="Sterndorff E.B."/>
            <person name="Faurdal D."/>
            <person name="Vuksanovic O."/>
            <person name="Mourched A.-S."/>
            <person name="Charusanti P."/>
            <person name="Shaw S."/>
            <person name="Blin K."/>
            <person name="Weber T."/>
        </authorList>
    </citation>
    <scope>NUCLEOTIDE SEQUENCE</scope>
    <source>
        <strain evidence="12">NBC_00254</strain>
    </source>
</reference>
<accession>A0ABZ1T276</accession>
<evidence type="ECO:0000256" key="4">
    <source>
        <dbReference type="ARBA" id="ARBA00022679"/>
    </source>
</evidence>
<dbReference type="InterPro" id="IPR011712">
    <property type="entry name" value="Sig_transdc_His_kin_sub3_dim/P"/>
</dbReference>
<gene>
    <name evidence="12" type="ORF">OG913_19110</name>
</gene>
<feature type="transmembrane region" description="Helical" evidence="10">
    <location>
        <begin position="220"/>
        <end position="239"/>
    </location>
</feature>
<dbReference type="SUPFAM" id="SSF55874">
    <property type="entry name" value="ATPase domain of HSP90 chaperone/DNA topoisomerase II/histidine kinase"/>
    <property type="match status" value="1"/>
</dbReference>
<dbReference type="Pfam" id="PF23539">
    <property type="entry name" value="DUF7134"/>
    <property type="match status" value="1"/>
</dbReference>
<keyword evidence="10" id="KW-0812">Transmembrane</keyword>
<keyword evidence="13" id="KW-1185">Reference proteome</keyword>
<feature type="transmembrane region" description="Helical" evidence="10">
    <location>
        <begin position="191"/>
        <end position="208"/>
    </location>
</feature>
<proteinExistence type="predicted"/>
<dbReference type="Pfam" id="PF07730">
    <property type="entry name" value="HisKA_3"/>
    <property type="match status" value="1"/>
</dbReference>
<feature type="compositionally biased region" description="Acidic residues" evidence="9">
    <location>
        <begin position="70"/>
        <end position="85"/>
    </location>
</feature>
<feature type="region of interest" description="Disordered" evidence="9">
    <location>
        <begin position="1"/>
        <end position="91"/>
    </location>
</feature>
<evidence type="ECO:0000313" key="13">
    <source>
        <dbReference type="Proteomes" id="UP001432011"/>
    </source>
</evidence>
<keyword evidence="3" id="KW-0597">Phosphoprotein</keyword>
<keyword evidence="5" id="KW-0547">Nucleotide-binding</keyword>
<keyword evidence="8" id="KW-0902">Two-component regulatory system</keyword>
<name>A0ABZ1T276_9ACTN</name>